<dbReference type="RefSeq" id="WP_125697265.1">
    <property type="nucleotide sequence ID" value="NZ_JBHTOG010000004.1"/>
</dbReference>
<evidence type="ECO:0000256" key="1">
    <source>
        <dbReference type="SAM" id="Coils"/>
    </source>
</evidence>
<keyword evidence="3" id="KW-1185">Reference proteome</keyword>
<keyword evidence="1" id="KW-0175">Coiled coil</keyword>
<reference evidence="3" key="1">
    <citation type="journal article" date="2019" name="Int. J. Syst. Evol. Microbiol.">
        <title>The Global Catalogue of Microorganisms (GCM) 10K type strain sequencing project: providing services to taxonomists for standard genome sequencing and annotation.</title>
        <authorList>
            <consortium name="The Broad Institute Genomics Platform"/>
            <consortium name="The Broad Institute Genome Sequencing Center for Infectious Disease"/>
            <person name="Wu L."/>
            <person name="Ma J."/>
        </authorList>
    </citation>
    <scope>NUCLEOTIDE SEQUENCE [LARGE SCALE GENOMIC DNA]</scope>
    <source>
        <strain evidence="3">CCM 8947</strain>
    </source>
</reference>
<accession>A0ABW4CP19</accession>
<protein>
    <submittedName>
        <fullName evidence="2">Uncharacterized protein</fullName>
    </submittedName>
</protein>
<name>A0ABW4CP19_9LACO</name>
<comment type="caution">
    <text evidence="2">The sequence shown here is derived from an EMBL/GenBank/DDBJ whole genome shotgun (WGS) entry which is preliminary data.</text>
</comment>
<gene>
    <name evidence="2" type="ORF">ACFQ47_01300</name>
</gene>
<evidence type="ECO:0000313" key="2">
    <source>
        <dbReference type="EMBL" id="MFD1431345.1"/>
    </source>
</evidence>
<sequence>MTDDEYDALITKLGKLNDERQQLEDYDYPSAMAKGYSGRGLSLQEIKDKLAALNDQISQLEAKRDSQE</sequence>
<proteinExistence type="predicted"/>
<feature type="coiled-coil region" evidence="1">
    <location>
        <begin position="6"/>
        <end position="63"/>
    </location>
</feature>
<evidence type="ECO:0000313" key="3">
    <source>
        <dbReference type="Proteomes" id="UP001597192"/>
    </source>
</evidence>
<organism evidence="2 3">
    <name type="scientific">Lacticaseibacillus yichunensis</name>
    <dbReference type="NCBI Taxonomy" id="2486015"/>
    <lineage>
        <taxon>Bacteria</taxon>
        <taxon>Bacillati</taxon>
        <taxon>Bacillota</taxon>
        <taxon>Bacilli</taxon>
        <taxon>Lactobacillales</taxon>
        <taxon>Lactobacillaceae</taxon>
        <taxon>Lacticaseibacillus</taxon>
    </lineage>
</organism>
<dbReference type="EMBL" id="JBHTOG010000004">
    <property type="protein sequence ID" value="MFD1431345.1"/>
    <property type="molecule type" value="Genomic_DNA"/>
</dbReference>
<dbReference type="Proteomes" id="UP001597192">
    <property type="component" value="Unassembled WGS sequence"/>
</dbReference>